<dbReference type="RefSeq" id="XP_031562244.1">
    <property type="nucleotide sequence ID" value="XM_031706384.1"/>
</dbReference>
<feature type="coiled-coil region" evidence="1">
    <location>
        <begin position="801"/>
        <end position="835"/>
    </location>
</feature>
<organism evidence="3 4">
    <name type="scientific">Actinia tenebrosa</name>
    <name type="common">Australian red waratah sea anemone</name>
    <dbReference type="NCBI Taxonomy" id="6105"/>
    <lineage>
        <taxon>Eukaryota</taxon>
        <taxon>Metazoa</taxon>
        <taxon>Cnidaria</taxon>
        <taxon>Anthozoa</taxon>
        <taxon>Hexacorallia</taxon>
        <taxon>Actiniaria</taxon>
        <taxon>Actiniidae</taxon>
        <taxon>Actinia</taxon>
    </lineage>
</organism>
<dbReference type="KEGG" id="aten:116298044"/>
<feature type="compositionally biased region" description="Basic and acidic residues" evidence="2">
    <location>
        <begin position="233"/>
        <end position="251"/>
    </location>
</feature>
<feature type="compositionally biased region" description="Basic and acidic residues" evidence="2">
    <location>
        <begin position="267"/>
        <end position="297"/>
    </location>
</feature>
<accession>A0A6P8I0X0</accession>
<evidence type="ECO:0000256" key="1">
    <source>
        <dbReference type="SAM" id="Coils"/>
    </source>
</evidence>
<feature type="compositionally biased region" description="Polar residues" evidence="2">
    <location>
        <begin position="595"/>
        <end position="623"/>
    </location>
</feature>
<feature type="region of interest" description="Disordered" evidence="2">
    <location>
        <begin position="579"/>
        <end position="626"/>
    </location>
</feature>
<feature type="compositionally biased region" description="Basic residues" evidence="2">
    <location>
        <begin position="530"/>
        <end position="542"/>
    </location>
</feature>
<reference evidence="4" key="1">
    <citation type="submission" date="2025-08" db="UniProtKB">
        <authorList>
            <consortium name="RefSeq"/>
        </authorList>
    </citation>
    <scope>IDENTIFICATION</scope>
    <source>
        <tissue evidence="4">Tentacle</tissue>
    </source>
</reference>
<dbReference type="OrthoDB" id="5956113at2759"/>
<feature type="region of interest" description="Disordered" evidence="2">
    <location>
        <begin position="738"/>
        <end position="759"/>
    </location>
</feature>
<feature type="compositionally biased region" description="Basic and acidic residues" evidence="2">
    <location>
        <begin position="304"/>
        <end position="313"/>
    </location>
</feature>
<feature type="compositionally biased region" description="Polar residues" evidence="2">
    <location>
        <begin position="738"/>
        <end position="752"/>
    </location>
</feature>
<sequence length="839" mass="94574">MDHTDDCSPLNAESPLKRKAISECRLQDPKIWTKISWIRTHFVKDLESGVRKTDFYDYVTEHLGKTGYRDVWHLLKIAYPHVDRVRRGRKYMYWGVRHADDHVKFEETDDGNNGEDDDEETNVENHLDQDKEFSAEESSFRMEVESFSEESRGNQLDELNYSQTPPESKTPSTEHTKLPSGLLVKVEKDTDNDDQKQSDVVVIEFKDKEVFASFEDYEKSKQTSDQNGNLIKIRGEKTRGRKTANEGDQRTVVRSVSPPLEIFSLESLKDDDKNNNHLSNPKDHHNNDEFKSDRMDNRQATSLKQHDGCHGDSDNGTAVLKEPENGSLSKSQEGKLPIFGDKRREEMAPNLLHPENINRMCMPLIKDLGNKNTKTRPTNENDVNDSVANDQLNDIQDENAAGLSANDTDSNSNNEVGINGKFPYHPLIVSVTSIAGVGIDSKGSDRVSSDEINNILKASTQLQSCKSVTARFDVNDGSTRQTSSSQSLPDGEAEFVVVQDRGIQVTEQVHTCNQLGKRSSKHIKSTICHKPSHSPHHEHTSKKLPSSNSTNVRSLNPGCPKNSSPIVVNIEQGVQNVSSLQGRARAWHSGPPSPSSVLFNRTSPRQPDSNTVHGQPRLFTTSPRDSRSVTKAMGNVVRSEEPLMKGLMKIPPKYHTLVVNNNYPGLLQTEEKRLLPKTVISPEVQNTVNKHQDRLSPKYSSSQSVVYGTSTIEHRPSLTLLRSQQEKQLFDQNLNKTRTTGQLSSNEQNNGECSADEGSLRTRDFLRNLLSHHESKSNNPTTNTSSTSDLQVTVECLSSELEKERTMRLRLEIELRKVENQLNEERKLNERLASMLMKR</sequence>
<feature type="region of interest" description="Disordered" evidence="2">
    <location>
        <begin position="105"/>
        <end position="180"/>
    </location>
</feature>
<dbReference type="InParanoid" id="A0A6P8I0X0"/>
<feature type="compositionally biased region" description="Polar residues" evidence="2">
    <location>
        <begin position="543"/>
        <end position="554"/>
    </location>
</feature>
<name>A0A6P8I0X0_ACTTE</name>
<feature type="compositionally biased region" description="Polar residues" evidence="2">
    <location>
        <begin position="160"/>
        <end position="171"/>
    </location>
</feature>
<evidence type="ECO:0000256" key="2">
    <source>
        <dbReference type="SAM" id="MobiDB-lite"/>
    </source>
</evidence>
<dbReference type="Proteomes" id="UP000515163">
    <property type="component" value="Unplaced"/>
</dbReference>
<dbReference type="GeneID" id="116298044"/>
<feature type="region of interest" description="Disordered" evidence="2">
    <location>
        <begin position="218"/>
        <end position="341"/>
    </location>
</feature>
<proteinExistence type="predicted"/>
<feature type="region of interest" description="Disordered" evidence="2">
    <location>
        <begin position="515"/>
        <end position="564"/>
    </location>
</feature>
<feature type="compositionally biased region" description="Acidic residues" evidence="2">
    <location>
        <begin position="107"/>
        <end position="122"/>
    </location>
</feature>
<evidence type="ECO:0000313" key="3">
    <source>
        <dbReference type="Proteomes" id="UP000515163"/>
    </source>
</evidence>
<dbReference type="AlphaFoldDB" id="A0A6P8I0X0"/>
<protein>
    <submittedName>
        <fullName evidence="4">Uncharacterized protein LOC116298044</fullName>
    </submittedName>
</protein>
<feature type="compositionally biased region" description="Basic and acidic residues" evidence="2">
    <location>
        <begin position="123"/>
        <end position="152"/>
    </location>
</feature>
<keyword evidence="3" id="KW-1185">Reference proteome</keyword>
<keyword evidence="1" id="KW-0175">Coiled coil</keyword>
<evidence type="ECO:0000313" key="4">
    <source>
        <dbReference type="RefSeq" id="XP_031562244.1"/>
    </source>
</evidence>
<gene>
    <name evidence="4" type="primary">LOC116298044</name>
</gene>